<feature type="chain" id="PRO_5031452277" evidence="2">
    <location>
        <begin position="25"/>
        <end position="203"/>
    </location>
</feature>
<dbReference type="RefSeq" id="WP_154425581.1">
    <property type="nucleotide sequence ID" value="NZ_VUNN01000014.1"/>
</dbReference>
<evidence type="ECO:0000313" key="4">
    <source>
        <dbReference type="EMBL" id="MSU06610.1"/>
    </source>
</evidence>
<dbReference type="InterPro" id="IPR036908">
    <property type="entry name" value="RlpA-like_sf"/>
</dbReference>
<comment type="similarity">
    <text evidence="1">Belongs to the RlpA family.</text>
</comment>
<gene>
    <name evidence="4" type="ORF">FYJ80_07450</name>
</gene>
<reference evidence="4 5" key="1">
    <citation type="submission" date="2019-08" db="EMBL/GenBank/DDBJ databases">
        <title>In-depth cultivation of the pig gut microbiome towards novel bacterial diversity and tailored functional studies.</title>
        <authorList>
            <person name="Wylensek D."/>
            <person name="Hitch T.C.A."/>
            <person name="Clavel T."/>
        </authorList>
    </citation>
    <scope>NUCLEOTIDE SEQUENCE [LARGE SCALE GENOMIC DNA]</scope>
    <source>
        <strain evidence="4 5">NM-380-WT-3C1</strain>
    </source>
</reference>
<dbReference type="SUPFAM" id="SSF50685">
    <property type="entry name" value="Barwin-like endoglucanases"/>
    <property type="match status" value="1"/>
</dbReference>
<evidence type="ECO:0000259" key="3">
    <source>
        <dbReference type="Pfam" id="PF03330"/>
    </source>
</evidence>
<evidence type="ECO:0000313" key="5">
    <source>
        <dbReference type="Proteomes" id="UP000460549"/>
    </source>
</evidence>
<dbReference type="Pfam" id="PF03330">
    <property type="entry name" value="DPBB_1"/>
    <property type="match status" value="1"/>
</dbReference>
<sequence length="203" mass="22400">MKKLLFLILLLLITANLFSTPAIASWYTADKKNALTANGEIFDNNALSAAHKTLTFGSIVKVSYGDKSVQVRINDRGPYIEGRDIDLTPKAAKELGIYDIGVAQVDIEVISEPEKPETKYLNGNETGWYTLQIGSYTNTKNAYAVYNSIKEAGLKPSVEIVSDGLIRISVKYVQSYRLESVMKTLDEIGITEPLVKGEANPYN</sequence>
<dbReference type="AlphaFoldDB" id="A0A7X2PE02"/>
<dbReference type="InterPro" id="IPR009009">
    <property type="entry name" value="RlpA-like_DPBB"/>
</dbReference>
<dbReference type="InterPro" id="IPR036680">
    <property type="entry name" value="SPOR-like_sf"/>
</dbReference>
<dbReference type="Gene3D" id="3.30.70.1070">
    <property type="entry name" value="Sporulation related repeat"/>
    <property type="match status" value="1"/>
</dbReference>
<organism evidence="4 5">
    <name type="scientific">Bullifex porci</name>
    <dbReference type="NCBI Taxonomy" id="2606638"/>
    <lineage>
        <taxon>Bacteria</taxon>
        <taxon>Pseudomonadati</taxon>
        <taxon>Spirochaetota</taxon>
        <taxon>Spirochaetia</taxon>
        <taxon>Spirochaetales</taxon>
        <taxon>Spirochaetaceae</taxon>
        <taxon>Bullifex</taxon>
    </lineage>
</organism>
<accession>A0A7X2PE02</accession>
<comment type="caution">
    <text evidence="4">The sequence shown here is derived from an EMBL/GenBank/DDBJ whole genome shotgun (WGS) entry which is preliminary data.</text>
</comment>
<keyword evidence="2" id="KW-0732">Signal</keyword>
<dbReference type="CDD" id="cd22268">
    <property type="entry name" value="DPBB_RlpA-like"/>
    <property type="match status" value="1"/>
</dbReference>
<dbReference type="NCBIfam" id="TIGR00413">
    <property type="entry name" value="rlpA"/>
    <property type="match status" value="1"/>
</dbReference>
<dbReference type="EMBL" id="VUNN01000014">
    <property type="protein sequence ID" value="MSU06610.1"/>
    <property type="molecule type" value="Genomic_DNA"/>
</dbReference>
<proteinExistence type="inferred from homology"/>
<dbReference type="Proteomes" id="UP000460549">
    <property type="component" value="Unassembled WGS sequence"/>
</dbReference>
<protein>
    <submittedName>
        <fullName evidence="4">Septal ring lytic transglycosylase RlpA family protein</fullName>
    </submittedName>
</protein>
<keyword evidence="5" id="KW-1185">Reference proteome</keyword>
<feature type="domain" description="RlpA-like protein double-psi beta-barrel" evidence="3">
    <location>
        <begin position="23"/>
        <end position="106"/>
    </location>
</feature>
<evidence type="ECO:0000256" key="1">
    <source>
        <dbReference type="RuleBase" id="RU003495"/>
    </source>
</evidence>
<dbReference type="Gene3D" id="2.40.40.10">
    <property type="entry name" value="RlpA-like domain"/>
    <property type="match status" value="1"/>
</dbReference>
<dbReference type="SUPFAM" id="SSF110997">
    <property type="entry name" value="Sporulation related repeat"/>
    <property type="match status" value="1"/>
</dbReference>
<dbReference type="GO" id="GO:0042834">
    <property type="term" value="F:peptidoglycan binding"/>
    <property type="evidence" value="ECO:0007669"/>
    <property type="project" value="InterPro"/>
</dbReference>
<evidence type="ECO:0000256" key="2">
    <source>
        <dbReference type="SAM" id="SignalP"/>
    </source>
</evidence>
<dbReference type="PANTHER" id="PTHR34183">
    <property type="entry name" value="ENDOLYTIC PEPTIDOGLYCAN TRANSGLYCOSYLASE RLPA"/>
    <property type="match status" value="1"/>
</dbReference>
<feature type="signal peptide" evidence="2">
    <location>
        <begin position="1"/>
        <end position="24"/>
    </location>
</feature>
<dbReference type="InterPro" id="IPR012997">
    <property type="entry name" value="RplA"/>
</dbReference>
<dbReference type="PANTHER" id="PTHR34183:SF8">
    <property type="entry name" value="ENDOLYTIC PEPTIDOGLYCAN TRANSGLYCOSYLASE RLPA-RELATED"/>
    <property type="match status" value="1"/>
</dbReference>
<name>A0A7X2PE02_9SPIO</name>